<dbReference type="Proteomes" id="UP000613401">
    <property type="component" value="Unassembled WGS sequence"/>
</dbReference>
<comment type="caution">
    <text evidence="2">The sequence shown here is derived from an EMBL/GenBank/DDBJ whole genome shotgun (WGS) entry which is preliminary data.</text>
</comment>
<evidence type="ECO:0000313" key="3">
    <source>
        <dbReference type="Proteomes" id="UP000613401"/>
    </source>
</evidence>
<protein>
    <submittedName>
        <fullName evidence="2">Uncharacterized protein</fullName>
    </submittedName>
</protein>
<keyword evidence="3" id="KW-1185">Reference proteome</keyword>
<keyword evidence="1" id="KW-1133">Transmembrane helix</keyword>
<sequence length="108" mass="12044">MAFYEEQFWQTGQFLSDFAAPLLFLFATVSLILSALQVVLASKSGNCEERWEAMSNGSAWSAIMVIAAVVAVFAGLTFIGGSVMLWQVHFGYRSWRKSRSGSRQLQRP</sequence>
<feature type="transmembrane region" description="Helical" evidence="1">
    <location>
        <begin position="20"/>
        <end position="41"/>
    </location>
</feature>
<reference evidence="2" key="2">
    <citation type="submission" date="2020-03" db="EMBL/GenBank/DDBJ databases">
        <authorList>
            <person name="Fu F.-F."/>
            <person name="Chen J."/>
        </authorList>
    </citation>
    <scope>NUCLEOTIDE SEQUENCE</scope>
    <source>
        <strain evidence="2">Lc1</strain>
    </source>
</reference>
<dbReference type="RefSeq" id="XP_045261495.1">
    <property type="nucleotide sequence ID" value="XM_045403863.1"/>
</dbReference>
<organism evidence="2 3">
    <name type="scientific">Colletotrichum gloeosporioides</name>
    <name type="common">Anthracnose fungus</name>
    <name type="synonym">Glomerella cingulata</name>
    <dbReference type="NCBI Taxonomy" id="474922"/>
    <lineage>
        <taxon>Eukaryota</taxon>
        <taxon>Fungi</taxon>
        <taxon>Dikarya</taxon>
        <taxon>Ascomycota</taxon>
        <taxon>Pezizomycotina</taxon>
        <taxon>Sordariomycetes</taxon>
        <taxon>Hypocreomycetidae</taxon>
        <taxon>Glomerellales</taxon>
        <taxon>Glomerellaceae</taxon>
        <taxon>Colletotrichum</taxon>
        <taxon>Colletotrichum gloeosporioides species complex</taxon>
    </lineage>
</organism>
<accession>A0A8H4CEL4</accession>
<dbReference type="GeneID" id="69010953"/>
<name>A0A8H4CEL4_COLGL</name>
<keyword evidence="1" id="KW-0812">Transmembrane</keyword>
<proteinExistence type="predicted"/>
<dbReference type="AlphaFoldDB" id="A0A8H4CEL4"/>
<evidence type="ECO:0000313" key="2">
    <source>
        <dbReference type="EMBL" id="KAF3802336.1"/>
    </source>
</evidence>
<feature type="transmembrane region" description="Helical" evidence="1">
    <location>
        <begin position="62"/>
        <end position="86"/>
    </location>
</feature>
<gene>
    <name evidence="2" type="ORF">GCG54_00003795</name>
</gene>
<dbReference type="Pfam" id="PF20246">
    <property type="entry name" value="DUF6601"/>
    <property type="match status" value="1"/>
</dbReference>
<keyword evidence="1" id="KW-0472">Membrane</keyword>
<reference evidence="2" key="1">
    <citation type="journal article" date="2020" name="Phytopathology">
        <title>Genome sequence and comparative analysis of Colletotrichum gloeosporioides isolated from Liriodendron leaves.</title>
        <authorList>
            <person name="Fu F.F."/>
            <person name="Hao Z."/>
            <person name="Wang P."/>
            <person name="Lu Y."/>
            <person name="Xue L.J."/>
            <person name="Wei G."/>
            <person name="Tian Y."/>
            <person name="Baishi H."/>
            <person name="Xu H."/>
            <person name="Shi J."/>
            <person name="Cheng T."/>
            <person name="Wang G."/>
            <person name="Yi Y."/>
            <person name="Chen J."/>
        </authorList>
    </citation>
    <scope>NUCLEOTIDE SEQUENCE</scope>
    <source>
        <strain evidence="2">Lc1</strain>
    </source>
</reference>
<evidence type="ECO:0000256" key="1">
    <source>
        <dbReference type="SAM" id="Phobius"/>
    </source>
</evidence>
<dbReference type="EMBL" id="WVTB01000064">
    <property type="protein sequence ID" value="KAF3802336.1"/>
    <property type="molecule type" value="Genomic_DNA"/>
</dbReference>
<dbReference type="InterPro" id="IPR046536">
    <property type="entry name" value="DUF6601"/>
</dbReference>